<evidence type="ECO:0000256" key="1">
    <source>
        <dbReference type="ARBA" id="ARBA00022679"/>
    </source>
</evidence>
<dbReference type="InterPro" id="IPR011877">
    <property type="entry name" value="Ribokinase"/>
</dbReference>
<evidence type="ECO:0000256" key="4">
    <source>
        <dbReference type="ARBA" id="ARBA00022777"/>
    </source>
</evidence>
<sequence>MASIAVVGSTNIDMVAYTDQIPERGETLTGKDFAIGFGGKGANQAVIAARLGAKTYMVGAVGEDVFGESAIKNFQDQNVSIDYLAKVPGSSGVAPIWVDGDGDNRIIVVPGANAKVTIQQVEAAINSIADLKVVIGQFEIPVEVTTAAFAAARKLGITTILNPAPYREIPADLLALTDWLIPNSHEFQDLHPQHLDPAADGVIAQYAAAQKINLVVTLGEDGVVIADGEIAKVAAQKVKPVDTTGAGDCFVGTFAYGLANGLSPMAAANLGCQTAGLSVTRLGAQSSYPTAAEAAEILATL</sequence>
<keyword evidence="4" id="KW-0418">Kinase</keyword>
<dbReference type="Pfam" id="PF00294">
    <property type="entry name" value="PfkB"/>
    <property type="match status" value="1"/>
</dbReference>
<dbReference type="SUPFAM" id="SSF53613">
    <property type="entry name" value="Ribokinase-like"/>
    <property type="match status" value="1"/>
</dbReference>
<dbReference type="GO" id="GO:0004747">
    <property type="term" value="F:ribokinase activity"/>
    <property type="evidence" value="ECO:0007669"/>
    <property type="project" value="InterPro"/>
</dbReference>
<dbReference type="Gene3D" id="3.40.1190.20">
    <property type="match status" value="1"/>
</dbReference>
<dbReference type="GO" id="GO:0006014">
    <property type="term" value="P:D-ribose metabolic process"/>
    <property type="evidence" value="ECO:0007669"/>
    <property type="project" value="InterPro"/>
</dbReference>
<comment type="caution">
    <text evidence="10">The sequence shown here is derived from an EMBL/GenBank/DDBJ whole genome shotgun (WGS) entry which is preliminary data.</text>
</comment>
<dbReference type="AlphaFoldDB" id="A0A094Q625"/>
<evidence type="ECO:0000256" key="6">
    <source>
        <dbReference type="ARBA" id="ARBA00022842"/>
    </source>
</evidence>
<evidence type="ECO:0000256" key="2">
    <source>
        <dbReference type="ARBA" id="ARBA00022723"/>
    </source>
</evidence>
<proteinExistence type="inferred from homology"/>
<dbReference type="PRINTS" id="PR00990">
    <property type="entry name" value="RIBOKINASE"/>
</dbReference>
<dbReference type="PANTHER" id="PTHR10584:SF166">
    <property type="entry name" value="RIBOKINASE"/>
    <property type="match status" value="1"/>
</dbReference>
<protein>
    <recommendedName>
        <fullName evidence="9">Carbohydrate kinase PfkB domain-containing protein</fullName>
    </recommendedName>
</protein>
<dbReference type="EMBL" id="JNSK01000010">
    <property type="protein sequence ID" value="KGA19620.1"/>
    <property type="molecule type" value="Genomic_DNA"/>
</dbReference>
<keyword evidence="2" id="KW-0479">Metal-binding</keyword>
<evidence type="ECO:0000256" key="3">
    <source>
        <dbReference type="ARBA" id="ARBA00022741"/>
    </source>
</evidence>
<evidence type="ECO:0000256" key="7">
    <source>
        <dbReference type="ARBA" id="ARBA00022958"/>
    </source>
</evidence>
<dbReference type="InterPro" id="IPR029056">
    <property type="entry name" value="Ribokinase-like"/>
</dbReference>
<dbReference type="CDD" id="cd01174">
    <property type="entry name" value="ribokinase"/>
    <property type="match status" value="1"/>
</dbReference>
<dbReference type="GO" id="GO:0005524">
    <property type="term" value="F:ATP binding"/>
    <property type="evidence" value="ECO:0007669"/>
    <property type="project" value="UniProtKB-KW"/>
</dbReference>
<evidence type="ECO:0000256" key="8">
    <source>
        <dbReference type="ARBA" id="ARBA00023277"/>
    </source>
</evidence>
<keyword evidence="5" id="KW-0067">ATP-binding</keyword>
<dbReference type="GO" id="GO:0046872">
    <property type="term" value="F:metal ion binding"/>
    <property type="evidence" value="ECO:0007669"/>
    <property type="project" value="UniProtKB-KW"/>
</dbReference>
<dbReference type="InterPro" id="IPR002139">
    <property type="entry name" value="Ribo/fructo_kinase"/>
</dbReference>
<evidence type="ECO:0000256" key="5">
    <source>
        <dbReference type="ARBA" id="ARBA00022840"/>
    </source>
</evidence>
<keyword evidence="6" id="KW-0460">Magnesium</keyword>
<dbReference type="PANTHER" id="PTHR10584">
    <property type="entry name" value="SUGAR KINASE"/>
    <property type="match status" value="1"/>
</dbReference>
<keyword evidence="1" id="KW-0808">Transferase</keyword>
<organism evidence="10">
    <name type="scientific">freshwater metagenome</name>
    <dbReference type="NCBI Taxonomy" id="449393"/>
    <lineage>
        <taxon>unclassified sequences</taxon>
        <taxon>metagenomes</taxon>
        <taxon>ecological metagenomes</taxon>
    </lineage>
</organism>
<gene>
    <name evidence="10" type="ORF">GM50_4765</name>
</gene>
<evidence type="ECO:0000259" key="9">
    <source>
        <dbReference type="Pfam" id="PF00294"/>
    </source>
</evidence>
<feature type="domain" description="Carbohydrate kinase PfkB" evidence="9">
    <location>
        <begin position="1"/>
        <end position="290"/>
    </location>
</feature>
<keyword evidence="3" id="KW-0547">Nucleotide-binding</keyword>
<evidence type="ECO:0000313" key="10">
    <source>
        <dbReference type="EMBL" id="KGA19620.1"/>
    </source>
</evidence>
<dbReference type="HAMAP" id="MF_01987">
    <property type="entry name" value="Ribokinase"/>
    <property type="match status" value="1"/>
</dbReference>
<reference evidence="10" key="1">
    <citation type="submission" date="2014-05" db="EMBL/GenBank/DDBJ databases">
        <title>Key roles for freshwater Actinobacteria revealed by deep metagenomic sequencing.</title>
        <authorList>
            <person name="Ghai R."/>
            <person name="Mizuno C.M."/>
            <person name="Picazo A."/>
            <person name="Camacho A."/>
            <person name="Rodriguez-Valera F."/>
        </authorList>
    </citation>
    <scope>NUCLEOTIDE SEQUENCE</scope>
</reference>
<keyword evidence="8" id="KW-0119">Carbohydrate metabolism</keyword>
<dbReference type="InterPro" id="IPR011611">
    <property type="entry name" value="PfkB_dom"/>
</dbReference>
<accession>A0A094Q625</accession>
<keyword evidence="7" id="KW-0630">Potassium</keyword>
<name>A0A094Q625_9ZZZZ</name>